<feature type="compositionally biased region" description="Pro residues" evidence="4">
    <location>
        <begin position="1557"/>
        <end position="1567"/>
    </location>
</feature>
<dbReference type="PANTHER" id="PTHR45748">
    <property type="entry name" value="1-PHOSPHATIDYLINOSITOL 3-PHOSPHATE 5-KINASE-RELATED"/>
    <property type="match status" value="1"/>
</dbReference>
<feature type="compositionally biased region" description="Basic and acidic residues" evidence="4">
    <location>
        <begin position="974"/>
        <end position="990"/>
    </location>
</feature>
<dbReference type="GO" id="GO:0005524">
    <property type="term" value="F:ATP binding"/>
    <property type="evidence" value="ECO:0007669"/>
    <property type="project" value="UniProtKB-UniRule"/>
</dbReference>
<feature type="region of interest" description="Disordered" evidence="4">
    <location>
        <begin position="209"/>
        <end position="238"/>
    </location>
</feature>
<keyword evidence="1 3" id="KW-0547">Nucleotide-binding</keyword>
<dbReference type="EMBL" id="JABXXO010000014">
    <property type="protein sequence ID" value="KAF7761024.1"/>
    <property type="molecule type" value="Genomic_DNA"/>
</dbReference>
<feature type="region of interest" description="Disordered" evidence="4">
    <location>
        <begin position="1278"/>
        <end position="1308"/>
    </location>
</feature>
<dbReference type="GO" id="GO:0000329">
    <property type="term" value="C:fungal-type vacuole membrane"/>
    <property type="evidence" value="ECO:0007669"/>
    <property type="project" value="TreeGrafter"/>
</dbReference>
<protein>
    <recommendedName>
        <fullName evidence="5">PIPK domain-containing protein</fullName>
    </recommendedName>
</protein>
<evidence type="ECO:0000256" key="2">
    <source>
        <dbReference type="ARBA" id="ARBA00022840"/>
    </source>
</evidence>
<dbReference type="PANTHER" id="PTHR45748:SF7">
    <property type="entry name" value="1-PHOSPHATIDYLINOSITOL 3-PHOSPHATE 5-KINASE-RELATED"/>
    <property type="match status" value="1"/>
</dbReference>
<dbReference type="SMART" id="SM00330">
    <property type="entry name" value="PIPKc"/>
    <property type="match status" value="1"/>
</dbReference>
<dbReference type="GO" id="GO:0000285">
    <property type="term" value="F:1-phosphatidylinositol-3-phosphate 5-kinase activity"/>
    <property type="evidence" value="ECO:0007669"/>
    <property type="project" value="InterPro"/>
</dbReference>
<dbReference type="InterPro" id="IPR027484">
    <property type="entry name" value="PInositol-4-P-5-kinase_N"/>
</dbReference>
<keyword evidence="3" id="KW-0418">Kinase</keyword>
<feature type="compositionally biased region" description="Polar residues" evidence="4">
    <location>
        <begin position="991"/>
        <end position="1001"/>
    </location>
</feature>
<dbReference type="GO" id="GO:0046854">
    <property type="term" value="P:phosphatidylinositol phosphate biosynthetic process"/>
    <property type="evidence" value="ECO:0007669"/>
    <property type="project" value="TreeGrafter"/>
</dbReference>
<dbReference type="CDD" id="cd17300">
    <property type="entry name" value="PIPKc_PIKfyve"/>
    <property type="match status" value="1"/>
</dbReference>
<organism evidence="6 7">
    <name type="scientific">Agaricus bisporus var. burnettii</name>
    <dbReference type="NCBI Taxonomy" id="192524"/>
    <lineage>
        <taxon>Eukaryota</taxon>
        <taxon>Fungi</taxon>
        <taxon>Dikarya</taxon>
        <taxon>Basidiomycota</taxon>
        <taxon>Agaricomycotina</taxon>
        <taxon>Agaricomycetes</taxon>
        <taxon>Agaricomycetidae</taxon>
        <taxon>Agaricales</taxon>
        <taxon>Agaricineae</taxon>
        <taxon>Agaricaceae</taxon>
        <taxon>Agaricus</taxon>
    </lineage>
</organism>
<feature type="region of interest" description="Disordered" evidence="4">
    <location>
        <begin position="1395"/>
        <end position="1440"/>
    </location>
</feature>
<reference evidence="6 7" key="1">
    <citation type="journal article" name="Sci. Rep.">
        <title>Telomere-to-telomere assembled and centromere annotated genomes of the two main subspecies of the button mushroom Agaricus bisporus reveal especially polymorphic chromosome ends.</title>
        <authorList>
            <person name="Sonnenberg A.S.M."/>
            <person name="Sedaghat-Telgerd N."/>
            <person name="Lavrijssen B."/>
            <person name="Ohm R.A."/>
            <person name="Hendrickx P.M."/>
            <person name="Scholtmeijer K."/>
            <person name="Baars J.J.P."/>
            <person name="van Peer A."/>
        </authorList>
    </citation>
    <scope>NUCLEOTIDE SEQUENCE [LARGE SCALE GENOMIC DNA]</scope>
    <source>
        <strain evidence="6 7">H119_p4</strain>
    </source>
</reference>
<comment type="caution">
    <text evidence="6">The sequence shown here is derived from an EMBL/GenBank/DDBJ whole genome shotgun (WGS) entry which is preliminary data.</text>
</comment>
<proteinExistence type="predicted"/>
<evidence type="ECO:0000256" key="4">
    <source>
        <dbReference type="SAM" id="MobiDB-lite"/>
    </source>
</evidence>
<evidence type="ECO:0000313" key="6">
    <source>
        <dbReference type="EMBL" id="KAF7761024.1"/>
    </source>
</evidence>
<dbReference type="InterPro" id="IPR044769">
    <property type="entry name" value="PIKfyve_PIPKc"/>
</dbReference>
<evidence type="ECO:0000256" key="1">
    <source>
        <dbReference type="ARBA" id="ARBA00022741"/>
    </source>
</evidence>
<feature type="compositionally biased region" description="Low complexity" evidence="4">
    <location>
        <begin position="576"/>
        <end position="588"/>
    </location>
</feature>
<evidence type="ECO:0000313" key="7">
    <source>
        <dbReference type="Proteomes" id="UP000629468"/>
    </source>
</evidence>
<feature type="compositionally biased region" description="Polar residues" evidence="4">
    <location>
        <begin position="1366"/>
        <end position="1379"/>
    </location>
</feature>
<keyword evidence="2 3" id="KW-0067">ATP-binding</keyword>
<feature type="compositionally biased region" description="Low complexity" evidence="4">
    <location>
        <begin position="483"/>
        <end position="519"/>
    </location>
</feature>
<feature type="region of interest" description="Disordered" evidence="4">
    <location>
        <begin position="1188"/>
        <end position="1235"/>
    </location>
</feature>
<feature type="compositionally biased region" description="Low complexity" evidence="4">
    <location>
        <begin position="1545"/>
        <end position="1556"/>
    </location>
</feature>
<evidence type="ECO:0000259" key="5">
    <source>
        <dbReference type="PROSITE" id="PS51455"/>
    </source>
</evidence>
<dbReference type="GO" id="GO:0010008">
    <property type="term" value="C:endosome membrane"/>
    <property type="evidence" value="ECO:0007669"/>
    <property type="project" value="TreeGrafter"/>
</dbReference>
<feature type="region of interest" description="Disordered" evidence="4">
    <location>
        <begin position="736"/>
        <end position="774"/>
    </location>
</feature>
<accession>A0A8H7C1J3</accession>
<dbReference type="SUPFAM" id="SSF56104">
    <property type="entry name" value="SAICAR synthase-like"/>
    <property type="match status" value="1"/>
</dbReference>
<feature type="compositionally biased region" description="Polar residues" evidence="4">
    <location>
        <begin position="1410"/>
        <end position="1440"/>
    </location>
</feature>
<feature type="compositionally biased region" description="Low complexity" evidence="4">
    <location>
        <begin position="346"/>
        <end position="360"/>
    </location>
</feature>
<feature type="region of interest" description="Disordered" evidence="4">
    <location>
        <begin position="883"/>
        <end position="924"/>
    </location>
</feature>
<keyword evidence="3" id="KW-0808">Transferase</keyword>
<sequence>MTANNVKALPPLPHAMLSTDARAHRAALIHHLLADVPGNSIPQRHYHACVHAIQDALDCFSDGLARGSWLAGIRKSIPGAARAAPEDSMLEQLRGCLAHPASSDSVDCHLLLCLAPPAQDHALDIACTFTADKFILPSDAHQIETSVLFGLQECRDRTRCVGGTFSFKGLPQHHYTLAQILRVSIYIHISLLLEQHLLSDSHVDLIYPSPKLEDPDGEEEDFEEESSYSQPQPNPRSPFIPLPPGILSFFSRKKRQGLFHRAQTIGQFESRSSLDSVFNVEEREEESSSSDHGGATSFPTKLSSRWTRFSFGGLAGGENRRRDSLRRITSTTPAASPTSPPPPTLPSSSQQPPQFEGPFSSALNLLNTSKSLLSTSVGVTFLPPNLLIDLAKKERESPNRQLKGNEKAALVGILGWTGTGSGFTGVVRKDGTDEIRDGPGNGMTGLTGFVRHQGLQVLVSRHVPSKKKELRPAQPPTRPSTPTPTANSALSATSTTTLASTPTMTDVTSTASTVSSDAPYTVYRGPSSSSAELTNTVCCGRPRWHTYRYFSFSDPPDYPSSSLSHTYIPPHPPPISTSSNIPSISHPSLNRSGSTNNASGENVRDRRLGEIIYEMIRDANSPCTTTTTTGGGGCGYMNGEHELRIVHAGIRVSINVSGYEEFGQREQDKRSKREKEESSEHKENEDQIEMWQSCKVCQKGTARIEMSDGTFLFSYAKFLEVLIYSSSIYGLSPDLCEHTISPPPPPPSPTSPQTQNQPQTQQSTTTTGTSKYMPMVPQNRTNLIRHFGISNATVSFSISRVEDIFELKVPRLQIHFGGGSAGDDDDNDENDRMKFRTRGKVMEEEEESEKKEILRSEIRNWYKGVFNHLSKLEHVLATLTADDDSASSTGTPTPSASSAVKVGEGNKELPTLPPSESEIGNRDDVRNDWLEEVMNTTPKASNKGLPVIQLETSTNERSVEKESQGGEGVIDARPPSRMDDGDSGRKDQNHISDSTESTPSNTTIATSISKLLTPTPSTLSLSSTLSSAAISEECLQNLRSSFLRTEEALYSQLQQTRIEILNDVRRNFHSSAKGLMKRLRAWQKKHLLRLAAGSESGSSKKFGERKKKLLIGLLKEAFGVEGTTTTMGLKELVEILPKCGEPEWWNSVCHVVPASNMIVREDDWGSLIAFTLSSMDYHRELAHLTNGRASISSPPAHAPEGSSSTAPTTSFFNTSKLFGGSSTPNNQPDPDRDDIIWHEPESYSAVISRKEHPREYPSSLLSIREVLRHKSPALADYPGLGGSGSGVGGASTPPLTQRPRSPGISDTAATTVYAKPDVKVSRQAVGGEVSSGGGTSSNLATIAAASAAAAAALAAEKKMGKKKNESSGASEKQVSSLSGKLQPGNAAYHAAKAIEATTTSGGRGTRDPSMATTTTMSDWAQTRGSPPTSESQMSTTGSSCIVDTHIKRGKTESFLSFVSSDEMNVVDDGERGKGTIKRAPTPPPKDKGSVEGKLLYSPSFAAMKELPTTPTSSSIIHQPTPSTSSITGAIANSLNMAMRFMSIHSSSDPLPSSPSTHPLPQPPPPVPKKQHQHHNLLLVDLNQIDERPHIKYDWTTGKRLKFSCTVYYAKQFELLRKRCGIDDTFLKSLERCVHWVAEGGKSKSNFWKTMDEKFIIKTLVDAWNVADLQVLLELGPAYFRYVESTASRATILAKLVGFYTIEIRNLETGAVQSKADLLVMENLFYHRKISQIFDLKGIQGRKVKAKHSGKHQNSKTLFDGEWIEGQQKALILLQPRSKSVLKEAIRSDADFLAKSNIMDYSLLLGIDQEKKQIACGLVDTIGSYTFAKTLEYKAKHNLHSGKNVTVIPPAEYQERFVNALEDYFLACPDKWSKPLDDSKIISDPFLLPSRLLRSWIENVGRSLKWLTNATNRIRSIRLSESGLAEQLPIHPSTGIGWRECTETHLVRCTLEIKYKATITDLFVVGSDNLLVFTDNMQRREAQFYALEPGYSKVEEVGKVMLHATEVWSFRFGCKRHGREISRLYFDGANYRQIIVMYNGIYSLTIPTSSACKPSLAKISNFDLHHRVNDSQIYGLGFVKGYCRVGAELYRFGYSGGSTQGSFEYGVKISTKVGYVLDCVGSHPAFDEELGRLVLVSPNCLMLHDFSLPLYDLADVYPDSEDGIT</sequence>
<feature type="compositionally biased region" description="Polar residues" evidence="4">
    <location>
        <begin position="1201"/>
        <end position="1228"/>
    </location>
</feature>
<feature type="region of interest" description="Disordered" evidence="4">
    <location>
        <begin position="661"/>
        <end position="687"/>
    </location>
</feature>
<dbReference type="InterPro" id="IPR027483">
    <property type="entry name" value="PInositol-4-P-4/5-kinase_C_sf"/>
</dbReference>
<feature type="region of interest" description="Disordered" evidence="4">
    <location>
        <begin position="570"/>
        <end position="605"/>
    </location>
</feature>
<feature type="compositionally biased region" description="Acidic residues" evidence="4">
    <location>
        <begin position="215"/>
        <end position="226"/>
    </location>
</feature>
<feature type="domain" description="PIPK" evidence="5">
    <location>
        <begin position="1533"/>
        <end position="1864"/>
    </location>
</feature>
<feature type="region of interest" description="Disordered" evidence="4">
    <location>
        <begin position="279"/>
        <end position="299"/>
    </location>
</feature>
<dbReference type="Gene3D" id="3.30.810.10">
    <property type="entry name" value="2-Layer Sandwich"/>
    <property type="match status" value="1"/>
</dbReference>
<feature type="compositionally biased region" description="Low complexity" evidence="4">
    <location>
        <begin position="883"/>
        <end position="899"/>
    </location>
</feature>
<feature type="compositionally biased region" description="Gly residues" evidence="4">
    <location>
        <begin position="1279"/>
        <end position="1289"/>
    </location>
</feature>
<feature type="compositionally biased region" description="Basic and acidic residues" evidence="4">
    <location>
        <begin position="662"/>
        <end position="685"/>
    </location>
</feature>
<dbReference type="Gene3D" id="3.30.800.10">
    <property type="entry name" value="Phosphatidylinositol Phosphate Kinase II Beta"/>
    <property type="match status" value="1"/>
</dbReference>
<feature type="compositionally biased region" description="Polar residues" evidence="4">
    <location>
        <begin position="589"/>
        <end position="600"/>
    </location>
</feature>
<dbReference type="Pfam" id="PF01504">
    <property type="entry name" value="PIP5K"/>
    <property type="match status" value="1"/>
</dbReference>
<feature type="region of interest" description="Disordered" evidence="4">
    <location>
        <begin position="1465"/>
        <end position="1491"/>
    </location>
</feature>
<gene>
    <name evidence="6" type="ORF">Agabi119p4_10433</name>
</gene>
<feature type="region of interest" description="Disordered" evidence="4">
    <location>
        <begin position="953"/>
        <end position="1001"/>
    </location>
</feature>
<feature type="compositionally biased region" description="Pro residues" evidence="4">
    <location>
        <begin position="473"/>
        <end position="482"/>
    </location>
</feature>
<dbReference type="InterPro" id="IPR002498">
    <property type="entry name" value="PInositol-4-P-4/5-kinase_core"/>
</dbReference>
<feature type="compositionally biased region" description="Pro residues" evidence="4">
    <location>
        <begin position="741"/>
        <end position="750"/>
    </location>
</feature>
<dbReference type="PROSITE" id="PS51455">
    <property type="entry name" value="PIPK"/>
    <property type="match status" value="1"/>
</dbReference>
<feature type="compositionally biased region" description="Low complexity" evidence="4">
    <location>
        <begin position="751"/>
        <end position="770"/>
    </location>
</feature>
<feature type="region of interest" description="Disordered" evidence="4">
    <location>
        <begin position="330"/>
        <end position="360"/>
    </location>
</feature>
<feature type="region of interest" description="Disordered" evidence="4">
    <location>
        <begin position="1360"/>
        <end position="1383"/>
    </location>
</feature>
<feature type="region of interest" description="Disordered" evidence="4">
    <location>
        <begin position="461"/>
        <end position="534"/>
    </location>
</feature>
<name>A0A8H7C1J3_AGABI</name>
<dbReference type="Proteomes" id="UP000629468">
    <property type="component" value="Unassembled WGS sequence"/>
</dbReference>
<feature type="region of interest" description="Disordered" evidence="4">
    <location>
        <begin position="1545"/>
        <end position="1571"/>
    </location>
</feature>
<evidence type="ECO:0000256" key="3">
    <source>
        <dbReference type="PROSITE-ProRule" id="PRU00781"/>
    </source>
</evidence>